<evidence type="ECO:0000256" key="1">
    <source>
        <dbReference type="SAM" id="MobiDB-lite"/>
    </source>
</evidence>
<organism evidence="2 3">
    <name type="scientific">Arabis nemorensis</name>
    <dbReference type="NCBI Taxonomy" id="586526"/>
    <lineage>
        <taxon>Eukaryota</taxon>
        <taxon>Viridiplantae</taxon>
        <taxon>Streptophyta</taxon>
        <taxon>Embryophyta</taxon>
        <taxon>Tracheophyta</taxon>
        <taxon>Spermatophyta</taxon>
        <taxon>Magnoliopsida</taxon>
        <taxon>eudicotyledons</taxon>
        <taxon>Gunneridae</taxon>
        <taxon>Pentapetalae</taxon>
        <taxon>rosids</taxon>
        <taxon>malvids</taxon>
        <taxon>Brassicales</taxon>
        <taxon>Brassicaceae</taxon>
        <taxon>Arabideae</taxon>
        <taxon>Arabis</taxon>
    </lineage>
</organism>
<dbReference type="AlphaFoldDB" id="A0A565BD20"/>
<proteinExistence type="predicted"/>
<comment type="caution">
    <text evidence="2">The sequence shown here is derived from an EMBL/GenBank/DDBJ whole genome shotgun (WGS) entry which is preliminary data.</text>
</comment>
<sequence>MGIELCPHKALDQHNSSGNTNLVDEAISSNEPVEQSQACLYIEYSFTIPQSSAAVVAQNFSFSSQLTTGVEQVPNPNRKIFWSVSEPGVMTGRHYIAHPYLDHGRIPDSLSNLSGSNQVNDDGSIREEVDPYMELSEQFQIERDQLYIMIGGHENGNQGGSVMNGGSSGAGNSDGPNGNGINGGGEN</sequence>
<gene>
    <name evidence="2" type="ORF">ANE_LOCUS9666</name>
</gene>
<evidence type="ECO:0000313" key="3">
    <source>
        <dbReference type="Proteomes" id="UP000489600"/>
    </source>
</evidence>
<dbReference type="Proteomes" id="UP000489600">
    <property type="component" value="Unassembled WGS sequence"/>
</dbReference>
<protein>
    <submittedName>
        <fullName evidence="2">Uncharacterized protein</fullName>
    </submittedName>
</protein>
<accession>A0A565BD20</accession>
<name>A0A565BD20_9BRAS</name>
<keyword evidence="3" id="KW-1185">Reference proteome</keyword>
<dbReference type="EMBL" id="CABITT030000003">
    <property type="protein sequence ID" value="VVA99221.1"/>
    <property type="molecule type" value="Genomic_DNA"/>
</dbReference>
<reference evidence="2" key="1">
    <citation type="submission" date="2019-07" db="EMBL/GenBank/DDBJ databases">
        <authorList>
            <person name="Dittberner H."/>
        </authorList>
    </citation>
    <scope>NUCLEOTIDE SEQUENCE [LARGE SCALE GENOMIC DNA]</scope>
</reference>
<feature type="region of interest" description="Disordered" evidence="1">
    <location>
        <begin position="158"/>
        <end position="187"/>
    </location>
</feature>
<evidence type="ECO:0000313" key="2">
    <source>
        <dbReference type="EMBL" id="VVA99221.1"/>
    </source>
</evidence>
<feature type="compositionally biased region" description="Gly residues" evidence="1">
    <location>
        <begin position="177"/>
        <end position="187"/>
    </location>
</feature>
<feature type="compositionally biased region" description="Gly residues" evidence="1">
    <location>
        <begin position="158"/>
        <end position="169"/>
    </location>
</feature>